<feature type="transmembrane region" description="Helical" evidence="6">
    <location>
        <begin position="50"/>
        <end position="78"/>
    </location>
</feature>
<proteinExistence type="predicted"/>
<dbReference type="RefSeq" id="WP_203708305.1">
    <property type="nucleotide sequence ID" value="NZ_BAAALU010000018.1"/>
</dbReference>
<evidence type="ECO:0000256" key="6">
    <source>
        <dbReference type="SAM" id="Phobius"/>
    </source>
</evidence>
<reference evidence="8 9" key="1">
    <citation type="submission" date="2021-01" db="EMBL/GenBank/DDBJ databases">
        <title>Whole genome shotgun sequence of Asanoa iriomotensis NBRC 100142.</title>
        <authorList>
            <person name="Komaki H."/>
            <person name="Tamura T."/>
        </authorList>
    </citation>
    <scope>NUCLEOTIDE SEQUENCE [LARGE SCALE GENOMIC DNA]</scope>
    <source>
        <strain evidence="8 9">NBRC 100142</strain>
    </source>
</reference>
<evidence type="ECO:0000256" key="1">
    <source>
        <dbReference type="ARBA" id="ARBA00004651"/>
    </source>
</evidence>
<feature type="transmembrane region" description="Helical" evidence="6">
    <location>
        <begin position="213"/>
        <end position="232"/>
    </location>
</feature>
<dbReference type="InterPro" id="IPR018076">
    <property type="entry name" value="T2SS_GspF_dom"/>
</dbReference>
<feature type="transmembrane region" description="Helical" evidence="6">
    <location>
        <begin position="244"/>
        <end position="263"/>
    </location>
</feature>
<name>A0ABQ4CFD8_9ACTN</name>
<organism evidence="8 9">
    <name type="scientific">Asanoa iriomotensis</name>
    <dbReference type="NCBI Taxonomy" id="234613"/>
    <lineage>
        <taxon>Bacteria</taxon>
        <taxon>Bacillati</taxon>
        <taxon>Actinomycetota</taxon>
        <taxon>Actinomycetes</taxon>
        <taxon>Micromonosporales</taxon>
        <taxon>Micromonosporaceae</taxon>
        <taxon>Asanoa</taxon>
    </lineage>
</organism>
<dbReference type="EMBL" id="BONC01000108">
    <property type="protein sequence ID" value="GIF61489.1"/>
    <property type="molecule type" value="Genomic_DNA"/>
</dbReference>
<evidence type="ECO:0000256" key="3">
    <source>
        <dbReference type="ARBA" id="ARBA00022692"/>
    </source>
</evidence>
<evidence type="ECO:0000256" key="2">
    <source>
        <dbReference type="ARBA" id="ARBA00022475"/>
    </source>
</evidence>
<accession>A0ABQ4CFD8</accession>
<dbReference type="PANTHER" id="PTHR35007">
    <property type="entry name" value="INTEGRAL MEMBRANE PROTEIN-RELATED"/>
    <property type="match status" value="1"/>
</dbReference>
<comment type="caution">
    <text evidence="8">The sequence shown here is derived from an EMBL/GenBank/DDBJ whole genome shotgun (WGS) entry which is preliminary data.</text>
</comment>
<evidence type="ECO:0000256" key="4">
    <source>
        <dbReference type="ARBA" id="ARBA00022989"/>
    </source>
</evidence>
<dbReference type="PANTHER" id="PTHR35007:SF3">
    <property type="entry name" value="POSSIBLE CONSERVED ALANINE RICH MEMBRANE PROTEIN"/>
    <property type="match status" value="1"/>
</dbReference>
<evidence type="ECO:0000259" key="7">
    <source>
        <dbReference type="Pfam" id="PF00482"/>
    </source>
</evidence>
<dbReference type="Proteomes" id="UP000624325">
    <property type="component" value="Unassembled WGS sequence"/>
</dbReference>
<evidence type="ECO:0000256" key="5">
    <source>
        <dbReference type="ARBA" id="ARBA00023136"/>
    </source>
</evidence>
<protein>
    <submittedName>
        <fullName evidence="8">Type II secretion system protein</fullName>
    </submittedName>
</protein>
<sequence>MNGINILCGLGVGLGLWLIATGIRRTERPQRPGASTRLRNLVTGRNGYRLAAAVAVGALIAGITRWPVAALLAAMFVYAAPSMLGGGRAEAASLAKLDAIASWTEALRGSLRSYAGIEQAIRDTADLAKPPIHAQSTGLAAALDAGVRLPVAMTGFKQDVDHHAADLVATALRKASGSHTGNLAAQLGWLAHAVRERVAAVQRVETARTEAKASARLVIIIVVIVGVGLYLFNRPLLQPFDSTTGQLVLLIVGALWTLAAVWLQRLTRMPEPNRVLRDEPEARTP</sequence>
<keyword evidence="9" id="KW-1185">Reference proteome</keyword>
<evidence type="ECO:0000313" key="9">
    <source>
        <dbReference type="Proteomes" id="UP000624325"/>
    </source>
</evidence>
<keyword evidence="5 6" id="KW-0472">Membrane</keyword>
<comment type="subcellular location">
    <subcellularLocation>
        <location evidence="1">Cell membrane</location>
        <topology evidence="1">Multi-pass membrane protein</topology>
    </subcellularLocation>
</comment>
<dbReference type="Pfam" id="PF00482">
    <property type="entry name" value="T2SSF"/>
    <property type="match status" value="1"/>
</dbReference>
<keyword evidence="4 6" id="KW-1133">Transmembrane helix</keyword>
<keyword evidence="3 6" id="KW-0812">Transmembrane</keyword>
<keyword evidence="2" id="KW-1003">Cell membrane</keyword>
<gene>
    <name evidence="8" type="ORF">Air01nite_75840</name>
</gene>
<feature type="domain" description="Type II secretion system protein GspF" evidence="7">
    <location>
        <begin position="104"/>
        <end position="227"/>
    </location>
</feature>
<evidence type="ECO:0000313" key="8">
    <source>
        <dbReference type="EMBL" id="GIF61489.1"/>
    </source>
</evidence>